<dbReference type="PROSITE" id="PS50920">
    <property type="entry name" value="SOLCAR"/>
    <property type="match status" value="3"/>
</dbReference>
<evidence type="ECO:0000256" key="8">
    <source>
        <dbReference type="PROSITE-ProRule" id="PRU00282"/>
    </source>
</evidence>
<proteinExistence type="inferred from homology"/>
<dbReference type="Pfam" id="PF00153">
    <property type="entry name" value="Mito_carr"/>
    <property type="match status" value="3"/>
</dbReference>
<evidence type="ECO:0000256" key="10">
    <source>
        <dbReference type="SAM" id="Phobius"/>
    </source>
</evidence>
<feature type="transmembrane region" description="Helical" evidence="10">
    <location>
        <begin position="149"/>
        <end position="167"/>
    </location>
</feature>
<dbReference type="InterPro" id="IPR023395">
    <property type="entry name" value="MCP_dom_sf"/>
</dbReference>
<evidence type="ECO:0000256" key="1">
    <source>
        <dbReference type="ARBA" id="ARBA00004141"/>
    </source>
</evidence>
<gene>
    <name evidence="11" type="ORF">DASB73_026080</name>
</gene>
<reference evidence="11 12" key="1">
    <citation type="journal article" date="2023" name="Elife">
        <title>Identification of key yeast species and microbe-microbe interactions impacting larval growth of Drosophila in the wild.</title>
        <authorList>
            <person name="Mure A."/>
            <person name="Sugiura Y."/>
            <person name="Maeda R."/>
            <person name="Honda K."/>
            <person name="Sakurai N."/>
            <person name="Takahashi Y."/>
            <person name="Watada M."/>
            <person name="Katoh T."/>
            <person name="Gotoh A."/>
            <person name="Gotoh Y."/>
            <person name="Taniguchi I."/>
            <person name="Nakamura K."/>
            <person name="Hayashi T."/>
            <person name="Katayama T."/>
            <person name="Uemura T."/>
            <person name="Hattori Y."/>
        </authorList>
    </citation>
    <scope>NUCLEOTIDE SEQUENCE [LARGE SCALE GENOMIC DNA]</scope>
    <source>
        <strain evidence="11 12">SB-73</strain>
    </source>
</reference>
<evidence type="ECO:0000256" key="7">
    <source>
        <dbReference type="ARBA" id="ARBA00023136"/>
    </source>
</evidence>
<accession>A0AAV5RJU6</accession>
<evidence type="ECO:0000256" key="6">
    <source>
        <dbReference type="ARBA" id="ARBA00022989"/>
    </source>
</evidence>
<dbReference type="AlphaFoldDB" id="A0AAV5RJU6"/>
<feature type="transmembrane region" description="Helical" evidence="10">
    <location>
        <begin position="54"/>
        <end position="73"/>
    </location>
</feature>
<keyword evidence="6 10" id="KW-1133">Transmembrane helix</keyword>
<evidence type="ECO:0000256" key="9">
    <source>
        <dbReference type="RuleBase" id="RU000488"/>
    </source>
</evidence>
<dbReference type="EMBL" id="BTGC01000008">
    <property type="protein sequence ID" value="GMM51645.1"/>
    <property type="molecule type" value="Genomic_DNA"/>
</dbReference>
<evidence type="ECO:0000256" key="5">
    <source>
        <dbReference type="ARBA" id="ARBA00022737"/>
    </source>
</evidence>
<dbReference type="GO" id="GO:0055085">
    <property type="term" value="P:transmembrane transport"/>
    <property type="evidence" value="ECO:0007669"/>
    <property type="project" value="InterPro"/>
</dbReference>
<keyword evidence="5" id="KW-0677">Repeat</keyword>
<keyword evidence="4 8" id="KW-0812">Transmembrane</keyword>
<evidence type="ECO:0000313" key="12">
    <source>
        <dbReference type="Proteomes" id="UP001362899"/>
    </source>
</evidence>
<comment type="similarity">
    <text evidence="2 9">Belongs to the mitochondrial carrier (TC 2.A.29) family.</text>
</comment>
<keyword evidence="3 9" id="KW-0813">Transport</keyword>
<dbReference type="PANTHER" id="PTHR45683">
    <property type="entry name" value="MITOCHONDRIAL NICOTINAMIDE ADENINE DINUCLEOTIDE TRANSPORTER 1-RELATED-RELATED"/>
    <property type="match status" value="1"/>
</dbReference>
<dbReference type="GO" id="GO:0006862">
    <property type="term" value="P:nucleotide transport"/>
    <property type="evidence" value="ECO:0007669"/>
    <property type="project" value="InterPro"/>
</dbReference>
<feature type="repeat" description="Solcar" evidence="8">
    <location>
        <begin position="1"/>
        <end position="79"/>
    </location>
</feature>
<feature type="repeat" description="Solcar" evidence="8">
    <location>
        <begin position="184"/>
        <end position="265"/>
    </location>
</feature>
<organism evidence="11 12">
    <name type="scientific">Starmerella bacillaris</name>
    <name type="common">Yeast</name>
    <name type="synonym">Candida zemplinina</name>
    <dbReference type="NCBI Taxonomy" id="1247836"/>
    <lineage>
        <taxon>Eukaryota</taxon>
        <taxon>Fungi</taxon>
        <taxon>Dikarya</taxon>
        <taxon>Ascomycota</taxon>
        <taxon>Saccharomycotina</taxon>
        <taxon>Dipodascomycetes</taxon>
        <taxon>Dipodascales</taxon>
        <taxon>Trichomonascaceae</taxon>
        <taxon>Starmerella</taxon>
    </lineage>
</organism>
<protein>
    <submittedName>
        <fullName evidence="11">Flavin adenine dinucleotide transporter</fullName>
    </submittedName>
</protein>
<dbReference type="SUPFAM" id="SSF103506">
    <property type="entry name" value="Mitochondrial carrier"/>
    <property type="match status" value="1"/>
</dbReference>
<sequence>MDNFVAGALAGAITTIAMHPLELAKTRLQLGHSASLKSSLGEMRRGSLVAAYRGLLPNLIGNAVAWGAYFYAYETVQRFAFGPPLNLNKSAQTYLYCSFVAGILTQVATNPIWVIKTQILGAKSGDKEAPSTIGKAAALIYRKWGIGGFWRGFVPGTMGTVQSAIYFGMYSPMKPYLKQRLGLSDTATYFISSAFCKLVSATLMYPHQVVKSQMQYTGVSMGTAISEILSKDGWKGFYRGLSANLARVVPAMTVTLVTYENLKKLLA</sequence>
<keyword evidence="7 8" id="KW-0472">Membrane</keyword>
<dbReference type="InterPro" id="IPR044712">
    <property type="entry name" value="SLC25A32-like"/>
</dbReference>
<feature type="transmembrane region" description="Helical" evidence="10">
    <location>
        <begin position="93"/>
        <end position="115"/>
    </location>
</feature>
<dbReference type="Proteomes" id="UP001362899">
    <property type="component" value="Unassembled WGS sequence"/>
</dbReference>
<dbReference type="InterPro" id="IPR018108">
    <property type="entry name" value="MCP_transmembrane"/>
</dbReference>
<evidence type="ECO:0000313" key="11">
    <source>
        <dbReference type="EMBL" id="GMM51645.1"/>
    </source>
</evidence>
<dbReference type="Gene3D" id="1.50.40.10">
    <property type="entry name" value="Mitochondrial carrier domain"/>
    <property type="match status" value="2"/>
</dbReference>
<comment type="subcellular location">
    <subcellularLocation>
        <location evidence="1">Membrane</location>
        <topology evidence="1">Multi-pass membrane protein</topology>
    </subcellularLocation>
</comment>
<evidence type="ECO:0000256" key="3">
    <source>
        <dbReference type="ARBA" id="ARBA00022448"/>
    </source>
</evidence>
<feature type="repeat" description="Solcar" evidence="8">
    <location>
        <begin position="89"/>
        <end position="176"/>
    </location>
</feature>
<comment type="caution">
    <text evidence="11">The sequence shown here is derived from an EMBL/GenBank/DDBJ whole genome shotgun (WGS) entry which is preliminary data.</text>
</comment>
<keyword evidence="12" id="KW-1185">Reference proteome</keyword>
<evidence type="ECO:0000256" key="2">
    <source>
        <dbReference type="ARBA" id="ARBA00006375"/>
    </source>
</evidence>
<dbReference type="GO" id="GO:0016020">
    <property type="term" value="C:membrane"/>
    <property type="evidence" value="ECO:0007669"/>
    <property type="project" value="UniProtKB-SubCell"/>
</dbReference>
<evidence type="ECO:0000256" key="4">
    <source>
        <dbReference type="ARBA" id="ARBA00022692"/>
    </source>
</evidence>
<name>A0AAV5RJU6_STABA</name>